<dbReference type="GO" id="GO:0005634">
    <property type="term" value="C:nucleus"/>
    <property type="evidence" value="ECO:0007669"/>
    <property type="project" value="UniProtKB-SubCell"/>
</dbReference>
<proteinExistence type="inferred from homology"/>
<name>A0A0D2G1E3_9EURO</name>
<evidence type="ECO:0000256" key="3">
    <source>
        <dbReference type="ARBA" id="ARBA00007335"/>
    </source>
</evidence>
<dbReference type="GO" id="GO:0006325">
    <property type="term" value="P:chromatin organization"/>
    <property type="evidence" value="ECO:0007669"/>
    <property type="project" value="InterPro"/>
</dbReference>
<feature type="region of interest" description="Disordered" evidence="6">
    <location>
        <begin position="1850"/>
        <end position="1987"/>
    </location>
</feature>
<evidence type="ECO:0000256" key="5">
    <source>
        <dbReference type="ARBA" id="ARBA00023242"/>
    </source>
</evidence>
<evidence type="ECO:0000256" key="6">
    <source>
        <dbReference type="SAM" id="MobiDB-lite"/>
    </source>
</evidence>
<evidence type="ECO:0000256" key="1">
    <source>
        <dbReference type="ARBA" id="ARBA00002687"/>
    </source>
</evidence>
<dbReference type="PANTHER" id="PTHR15502:SF7">
    <property type="entry name" value="CALCINEURIN-BINDING PROTEIN CABIN-1"/>
    <property type="match status" value="1"/>
</dbReference>
<dbReference type="HOGENOM" id="CLU_001419_0_0_1"/>
<evidence type="ECO:0000256" key="2">
    <source>
        <dbReference type="ARBA" id="ARBA00004123"/>
    </source>
</evidence>
<dbReference type="Proteomes" id="UP000054266">
    <property type="component" value="Unassembled WGS sequence"/>
</dbReference>
<feature type="region of interest" description="Disordered" evidence="6">
    <location>
        <begin position="1795"/>
        <end position="1817"/>
    </location>
</feature>
<protein>
    <recommendedName>
        <fullName evidence="4">Histone transcription regulator 3 homolog</fullName>
    </recommendedName>
</protein>
<dbReference type="GO" id="GO:0000417">
    <property type="term" value="C:HIR complex"/>
    <property type="evidence" value="ECO:0007669"/>
    <property type="project" value="TreeGrafter"/>
</dbReference>
<reference evidence="7 8" key="1">
    <citation type="submission" date="2015-01" db="EMBL/GenBank/DDBJ databases">
        <title>The Genome Sequence of Capronia semiimmersa CBS27337.</title>
        <authorList>
            <consortium name="The Broad Institute Genomics Platform"/>
            <person name="Cuomo C."/>
            <person name="de Hoog S."/>
            <person name="Gorbushina A."/>
            <person name="Stielow B."/>
            <person name="Teixiera M."/>
            <person name="Abouelleil A."/>
            <person name="Chapman S.B."/>
            <person name="Priest M."/>
            <person name="Young S.K."/>
            <person name="Wortman J."/>
            <person name="Nusbaum C."/>
            <person name="Birren B."/>
        </authorList>
    </citation>
    <scope>NUCLEOTIDE SEQUENCE [LARGE SCALE GENOMIC DNA]</scope>
    <source>
        <strain evidence="7 8">CBS 27337</strain>
    </source>
</reference>
<dbReference type="PANTHER" id="PTHR15502">
    <property type="entry name" value="CALCINEURIN-BINDING PROTEIN CABIN 1-RELATED"/>
    <property type="match status" value="1"/>
</dbReference>
<dbReference type="GO" id="GO:0031491">
    <property type="term" value="F:nucleosome binding"/>
    <property type="evidence" value="ECO:0007669"/>
    <property type="project" value="TreeGrafter"/>
</dbReference>
<feature type="region of interest" description="Disordered" evidence="6">
    <location>
        <begin position="416"/>
        <end position="449"/>
    </location>
</feature>
<feature type="compositionally biased region" description="Acidic residues" evidence="6">
    <location>
        <begin position="1922"/>
        <end position="1932"/>
    </location>
</feature>
<gene>
    <name evidence="7" type="ORF">PV04_08138</name>
</gene>
<evidence type="ECO:0000313" key="7">
    <source>
        <dbReference type="EMBL" id="KIW65924.1"/>
    </source>
</evidence>
<comment type="similarity">
    <text evidence="3">Belongs to the HIR3 family.</text>
</comment>
<comment type="subcellular location">
    <subcellularLocation>
        <location evidence="2">Nucleus</location>
    </subcellularLocation>
</comment>
<accession>A0A0D2G1E3</accession>
<evidence type="ECO:0000256" key="4">
    <source>
        <dbReference type="ARBA" id="ARBA00014848"/>
    </source>
</evidence>
<organism evidence="7 8">
    <name type="scientific">Phialophora macrospora</name>
    <dbReference type="NCBI Taxonomy" id="1851006"/>
    <lineage>
        <taxon>Eukaryota</taxon>
        <taxon>Fungi</taxon>
        <taxon>Dikarya</taxon>
        <taxon>Ascomycota</taxon>
        <taxon>Pezizomycotina</taxon>
        <taxon>Eurotiomycetes</taxon>
        <taxon>Chaetothyriomycetidae</taxon>
        <taxon>Chaetothyriales</taxon>
        <taxon>Herpotrichiellaceae</taxon>
        <taxon>Phialophora</taxon>
    </lineage>
</organism>
<dbReference type="EMBL" id="KN846960">
    <property type="protein sequence ID" value="KIW65924.1"/>
    <property type="molecule type" value="Genomic_DNA"/>
</dbReference>
<sequence length="1987" mass="222912">MSGFTALNVEPEDKLEEEIDDTREIQLEEAFKLYQNALRLHSQGPQYFQEAQDAYSELLRSEVFKYPEVVSEFAHDELQDEGAVAPAQTDNAVLPLLPSNAAESSASSIPQLIYLAFKNRGQFILDVARHQMSNQSASRAQLCRSYAEPSKESLAQFAHALERDDTDLDLWKKSARVADVLSSQRIARFCLESVLAGEDEDGQQTVDISGLDEAYAAGELDEVIDLVQDDLSRLQSASIRPKDKLLAALRLSNDPYPNLPKRAKGLEYLDDKYRPLCFSVPHEDLKPATPELFALGEKIAETVEKIHKGQVSLSCATTVKVVLPDSDLTTRDVEMTLTTEDAEPELLPDETSQNGVLQDHPSTPTKTGMQGDSSAVPGNTRHEDALVLDPSGQQGGDTVGLAVEGDTTELRSAALQQADSAALPSRKRSSTVAGWTDEPEGRTKSKRLRARESMADIAAQEEETAHEQPQYFLEQLGIYEQTDQGWFGVVNNLLARFDLKMYPSVEQAKQAFWAEMDDNETGQDSTISQKDLRLLADLRHALTNWTDEKGQAIVHGHSSQDFPEKATGVSQFLQRSKLATPKKAKPFEEAGTAAWSALVSLINAEPTNIYDAAIWWLSSVFTSCRVKGRLYPSPYLLTTWSTEMKYTAARLAGEIEDYLLQSMQQRHRRLSNLGEATRDQLNGSFQQQVHSAFELVEGLFELFLDVAATVSDPNGPFDPVIQSVNTERVKRWANLASDFMQLYLSFSAQGLSDPLVLRFVWTSATHVRLDKDVEKAHLVILLEDLKDFLEKSEAEPIYLPNNTAMPEISLPAIEHQLSVLSTSDFFAKVFDDDNSDPVAVIEMLEPMLDTITQSQARSTSDLSTPLLRTAQAEELVKFLESNNATLTLALWRRLQNAYTSISYSPKVVSCLFRIIETIVGELYTPRHLDLDVASRQIEMLKWLHDVDEVMIKLLSRIPDEPAPFECVDDSHLRSSLSAITLVVRLLYGFVVYDDSVRVGQTAGPQLKGALSTKQYERAKDRMREMLVRASKLQYLLLKEATVQNPSSYPRAADDLAEYLCTVHNSLGIRQYCKYVNKAFVKLVKKELSTLSGEQDHAAEVSQVFYDLYQLRFASGIGDVDHGCPPENLDRKTAWTLIPTIMKYAERFNVKDLNKSELKGTIDKMQQALGVVKSSPALQQNRLIIRDYLKGVIKAADLFDCTRGVLALPTGPVKADTEVAASTGWYFMLGHLTLSKYKSVKRVIPSSTEDLDSAMNLFRQDLHHDSEKWETWYRLAQCYEAKIEDDLIWNSAKLNDSRSDISLLERQAIHSYMMATAIAFRTADERPETAAKIEDMLAEFGSRLYASSRPPLDMEAFKTDKHMRHLSSTADQTMSKQPYHKPARQFTLWCFAAKLLKTKLTDRPKPWMSHYTRAKCLWKIFQSPENGGRAGGEQVIEAIVEAIEALPKKEKTNEPILEPHLKLVSIVHKMLRYGKINYQQAYQYMQATRYAQGVNLSQDEDGVDWERYMIDILKKLSHADKANWHHRITNRAAHVLYDESPNLAGALGAKHEFTQQIFTKTMTMQVWKPEYERPGRHYVYTGRYVQFFVHVLEQLNDRGSLDALVRRIRRKTTDFLDHTKIWEEAATTYVRLLRRHGKIPEGRERALFDGMNYEEFSKKSEAMEQWSHDPDTSSVYLDVMREGVDLKRLNNSLMKGPVIDDLIGDAYACLYEEFVKQLPPEEQPNPQPAPLPQGTFINMTTDVTGGESEEAQRARLNEMLRVQGDRPADGPLSLSISAPVGLGLQNGPTPLAGVIGPPAPEVHRERAKPGRTKTVTRREIQRKAEAAIVKPPPIKTPILSKRFAVEIPSRADVEAGSSVDKRLADAKGMDESRATSRRGSIQDSADGDADAEDSGSELSELEDLDEDKKQMLAEFENAQNADQEGEDSDEDGEDAGKEADGYGGGDDEDDVAQDAETAVEIQDSQENAPGEQPDDRDSPEVEFHDAEE</sequence>
<feature type="compositionally biased region" description="Acidic residues" evidence="6">
    <location>
        <begin position="1884"/>
        <end position="1904"/>
    </location>
</feature>
<dbReference type="InterPro" id="IPR033053">
    <property type="entry name" value="Hir3/CABIN1"/>
</dbReference>
<dbReference type="STRING" id="5601.A0A0D2G1E3"/>
<feature type="compositionally biased region" description="Basic and acidic residues" evidence="6">
    <location>
        <begin position="1972"/>
        <end position="1987"/>
    </location>
</feature>
<keyword evidence="5" id="KW-0539">Nucleus</keyword>
<feature type="compositionally biased region" description="Polar residues" evidence="6">
    <location>
        <begin position="350"/>
        <end position="377"/>
    </location>
</feature>
<evidence type="ECO:0000313" key="8">
    <source>
        <dbReference type="Proteomes" id="UP000054266"/>
    </source>
</evidence>
<keyword evidence="8" id="KW-1185">Reference proteome</keyword>
<feature type="compositionally biased region" description="Basic and acidic residues" evidence="6">
    <location>
        <begin position="1850"/>
        <end position="1873"/>
    </location>
</feature>
<comment type="function">
    <text evidence="1">Has a role in a nucleosome assembly pathway that is required for the integrity of heterochromatin and proper chromosome segregation.</text>
</comment>
<feature type="region of interest" description="Disordered" evidence="6">
    <location>
        <begin position="338"/>
        <end position="380"/>
    </location>
</feature>